<dbReference type="CDD" id="cd13925">
    <property type="entry name" value="RPF"/>
    <property type="match status" value="1"/>
</dbReference>
<dbReference type="SUPFAM" id="SSF53955">
    <property type="entry name" value="Lysozyme-like"/>
    <property type="match status" value="1"/>
</dbReference>
<gene>
    <name evidence="6" type="ORF">EIZ62_19840</name>
</gene>
<evidence type="ECO:0000256" key="3">
    <source>
        <dbReference type="SAM" id="MobiDB-lite"/>
    </source>
</evidence>
<dbReference type="EMBL" id="CP034279">
    <property type="protein sequence ID" value="QGV80236.1"/>
    <property type="molecule type" value="Genomic_DNA"/>
</dbReference>
<proteinExistence type="inferred from homology"/>
<dbReference type="Pfam" id="PF06737">
    <property type="entry name" value="Transglycosylas"/>
    <property type="match status" value="1"/>
</dbReference>
<name>A0A6I6FT69_9ACTN</name>
<organism evidence="6 7">
    <name type="scientific">Streptomyces ficellus</name>
    <dbReference type="NCBI Taxonomy" id="1977088"/>
    <lineage>
        <taxon>Bacteria</taxon>
        <taxon>Bacillati</taxon>
        <taxon>Actinomycetota</taxon>
        <taxon>Actinomycetes</taxon>
        <taxon>Kitasatosporales</taxon>
        <taxon>Streptomycetaceae</taxon>
        <taxon>Streptomyces</taxon>
    </lineage>
</organism>
<evidence type="ECO:0000256" key="2">
    <source>
        <dbReference type="ARBA" id="ARBA00022801"/>
    </source>
</evidence>
<keyword evidence="2" id="KW-0378">Hydrolase</keyword>
<dbReference type="RefSeq" id="WP_156693961.1">
    <property type="nucleotide sequence ID" value="NZ_CP034279.1"/>
</dbReference>
<dbReference type="GO" id="GO:0016787">
    <property type="term" value="F:hydrolase activity"/>
    <property type="evidence" value="ECO:0007669"/>
    <property type="project" value="UniProtKB-KW"/>
</dbReference>
<evidence type="ECO:0000256" key="1">
    <source>
        <dbReference type="ARBA" id="ARBA00010830"/>
    </source>
</evidence>
<feature type="chain" id="PRO_5026026755" evidence="4">
    <location>
        <begin position="41"/>
        <end position="333"/>
    </location>
</feature>
<dbReference type="InterPro" id="IPR036779">
    <property type="entry name" value="LysM_dom_sf"/>
</dbReference>
<dbReference type="PROSITE" id="PS51782">
    <property type="entry name" value="LYSM"/>
    <property type="match status" value="1"/>
</dbReference>
<feature type="compositionally biased region" description="Pro residues" evidence="3">
    <location>
        <begin position="177"/>
        <end position="189"/>
    </location>
</feature>
<feature type="compositionally biased region" description="Basic and acidic residues" evidence="3">
    <location>
        <begin position="196"/>
        <end position="205"/>
    </location>
</feature>
<keyword evidence="7" id="KW-1185">Reference proteome</keyword>
<protein>
    <submittedName>
        <fullName evidence="6">LysM peptidoglycan-binding domain-containing protein</fullName>
    </submittedName>
</protein>
<evidence type="ECO:0000256" key="4">
    <source>
        <dbReference type="SAM" id="SignalP"/>
    </source>
</evidence>
<dbReference type="InterPro" id="IPR052196">
    <property type="entry name" value="Bact_Kbp"/>
</dbReference>
<accession>A0A6I6FT69</accession>
<dbReference type="KEGG" id="sfic:EIZ62_19840"/>
<evidence type="ECO:0000259" key="5">
    <source>
        <dbReference type="PROSITE" id="PS51782"/>
    </source>
</evidence>
<dbReference type="SMART" id="SM00257">
    <property type="entry name" value="LysM"/>
    <property type="match status" value="1"/>
</dbReference>
<comment type="similarity">
    <text evidence="1">Belongs to the transglycosylase family. Rpf subfamily.</text>
</comment>
<dbReference type="PANTHER" id="PTHR34700:SF4">
    <property type="entry name" value="PHAGE-LIKE ELEMENT PBSX PROTEIN XKDP"/>
    <property type="match status" value="1"/>
</dbReference>
<feature type="compositionally biased region" description="Low complexity" evidence="3">
    <location>
        <begin position="207"/>
        <end position="243"/>
    </location>
</feature>
<keyword evidence="4" id="KW-0732">Signal</keyword>
<dbReference type="OrthoDB" id="1404170at2"/>
<dbReference type="Gene3D" id="1.10.530.10">
    <property type="match status" value="1"/>
</dbReference>
<feature type="signal peptide" evidence="4">
    <location>
        <begin position="1"/>
        <end position="40"/>
    </location>
</feature>
<feature type="region of interest" description="Disordered" evidence="3">
    <location>
        <begin position="125"/>
        <end position="295"/>
    </location>
</feature>
<dbReference type="InterPro" id="IPR023346">
    <property type="entry name" value="Lysozyme-like_dom_sf"/>
</dbReference>
<dbReference type="Pfam" id="PF01476">
    <property type="entry name" value="LysM"/>
    <property type="match status" value="1"/>
</dbReference>
<feature type="domain" description="LysM" evidence="5">
    <location>
        <begin position="279"/>
        <end position="328"/>
    </location>
</feature>
<dbReference type="AlphaFoldDB" id="A0A6I6FT69"/>
<sequence>MRSGNGRHRRPRQAPAIVVAAGVTGSAIALPLLGAGSASAADAATWDRVAECESGGMWSADLGNGFYGGLQMSQETWESYGGLTHAARPDLASRTAQIAVAEKVYAATGVKAWETCAPIAGLGGAAGSTTADPTAPSAGATEAAPEASDPTETLEGPDAPAAPRPSDDPVGSLLPGQPEPSAPATPQSPAPGTGKHRGEAAKEETPGTEPAAPATPGAPASSTPATPAEPAAPAASGDGSTATPTAPTEPGNSGNGREADGHPSRGDGASRDPGSVEPGAYTVRPGDNLWTIADENEVPGGWPALYEANKDAVGGDPDLIVPGQSLELTADQP</sequence>
<dbReference type="Gene3D" id="3.10.350.10">
    <property type="entry name" value="LysM domain"/>
    <property type="match status" value="1"/>
</dbReference>
<evidence type="ECO:0000313" key="6">
    <source>
        <dbReference type="EMBL" id="QGV80236.1"/>
    </source>
</evidence>
<dbReference type="InterPro" id="IPR010618">
    <property type="entry name" value="RPF"/>
</dbReference>
<dbReference type="PANTHER" id="PTHR34700">
    <property type="entry name" value="POTASSIUM BINDING PROTEIN KBP"/>
    <property type="match status" value="1"/>
</dbReference>
<dbReference type="InterPro" id="IPR018392">
    <property type="entry name" value="LysM"/>
</dbReference>
<dbReference type="Proteomes" id="UP000422572">
    <property type="component" value="Chromosome"/>
</dbReference>
<evidence type="ECO:0000313" key="7">
    <source>
        <dbReference type="Proteomes" id="UP000422572"/>
    </source>
</evidence>
<dbReference type="SUPFAM" id="SSF54106">
    <property type="entry name" value="LysM domain"/>
    <property type="match status" value="1"/>
</dbReference>
<dbReference type="CDD" id="cd00118">
    <property type="entry name" value="LysM"/>
    <property type="match status" value="1"/>
</dbReference>
<feature type="compositionally biased region" description="Basic and acidic residues" evidence="3">
    <location>
        <begin position="257"/>
        <end position="270"/>
    </location>
</feature>
<reference evidence="6 7" key="1">
    <citation type="submission" date="2018-12" db="EMBL/GenBank/DDBJ databases">
        <title>Complete genome sequence of Streptomyces ficellus NRRL8067, the producer of ficellomycin, feldamycin and nojirimycin.</title>
        <authorList>
            <person name="Zhang H."/>
            <person name="Yue R."/>
            <person name="Liu Y."/>
            <person name="Li M."/>
            <person name="Mu H."/>
            <person name="Zhang J."/>
        </authorList>
    </citation>
    <scope>NUCLEOTIDE SEQUENCE [LARGE SCALE GENOMIC DNA]</scope>
    <source>
        <strain evidence="6 7">NRRL 8067</strain>
    </source>
</reference>